<reference evidence="2 3" key="1">
    <citation type="journal article" date="2012" name="Science">
        <title>The Paleozoic origin of enzymatic lignin decomposition reconstructed from 31 fungal genomes.</title>
        <authorList>
            <person name="Floudas D."/>
            <person name="Binder M."/>
            <person name="Riley R."/>
            <person name="Barry K."/>
            <person name="Blanchette R.A."/>
            <person name="Henrissat B."/>
            <person name="Martinez A.T."/>
            <person name="Otillar R."/>
            <person name="Spatafora J.W."/>
            <person name="Yadav J.S."/>
            <person name="Aerts A."/>
            <person name="Benoit I."/>
            <person name="Boyd A."/>
            <person name="Carlson A."/>
            <person name="Copeland A."/>
            <person name="Coutinho P.M."/>
            <person name="de Vries R.P."/>
            <person name="Ferreira P."/>
            <person name="Findley K."/>
            <person name="Foster B."/>
            <person name="Gaskell J."/>
            <person name="Glotzer D."/>
            <person name="Gorecki P."/>
            <person name="Heitman J."/>
            <person name="Hesse C."/>
            <person name="Hori C."/>
            <person name="Igarashi K."/>
            <person name="Jurgens J.A."/>
            <person name="Kallen N."/>
            <person name="Kersten P."/>
            <person name="Kohler A."/>
            <person name="Kuees U."/>
            <person name="Kumar T.K.A."/>
            <person name="Kuo A."/>
            <person name="LaButti K."/>
            <person name="Larrondo L.F."/>
            <person name="Lindquist E."/>
            <person name="Ling A."/>
            <person name="Lombard V."/>
            <person name="Lucas S."/>
            <person name="Lundell T."/>
            <person name="Martin R."/>
            <person name="McLaughlin D.J."/>
            <person name="Morgenstern I."/>
            <person name="Morin E."/>
            <person name="Murat C."/>
            <person name="Nagy L.G."/>
            <person name="Nolan M."/>
            <person name="Ohm R.A."/>
            <person name="Patyshakuliyeva A."/>
            <person name="Rokas A."/>
            <person name="Ruiz-Duenas F.J."/>
            <person name="Sabat G."/>
            <person name="Salamov A."/>
            <person name="Samejima M."/>
            <person name="Schmutz J."/>
            <person name="Slot J.C."/>
            <person name="St John F."/>
            <person name="Stenlid J."/>
            <person name="Sun H."/>
            <person name="Sun S."/>
            <person name="Syed K."/>
            <person name="Tsang A."/>
            <person name="Wiebenga A."/>
            <person name="Young D."/>
            <person name="Pisabarro A."/>
            <person name="Eastwood D.C."/>
            <person name="Martin F."/>
            <person name="Cullen D."/>
            <person name="Grigoriev I.V."/>
            <person name="Hibbett D.S."/>
        </authorList>
    </citation>
    <scope>NUCLEOTIDE SEQUENCE [LARGE SCALE GENOMIC DNA]</scope>
    <source>
        <strain evidence="2 3">DJM-731 SS1</strain>
    </source>
</reference>
<dbReference type="EMBL" id="JH795879">
    <property type="protein sequence ID" value="EJT96954.1"/>
    <property type="molecule type" value="Genomic_DNA"/>
</dbReference>
<feature type="transmembrane region" description="Helical" evidence="1">
    <location>
        <begin position="71"/>
        <end position="93"/>
    </location>
</feature>
<dbReference type="HOGENOM" id="CLU_2037992_0_0_1"/>
<keyword evidence="3" id="KW-1185">Reference proteome</keyword>
<name>M5FQF5_DACPD</name>
<sequence>MRPRRHHLHLGNYILESDAIKVYRTIRGLLCLYARLFQQGFPHDEMEPSVILFWHTVHVPVFRSDTSDTAFLIRMTLSITGCVLSFSFLLGALSDQLPLGSFPLCVISNTFTARPHHFGTS</sequence>
<evidence type="ECO:0000256" key="1">
    <source>
        <dbReference type="SAM" id="Phobius"/>
    </source>
</evidence>
<organism evidence="2 3">
    <name type="scientific">Dacryopinax primogenitus (strain DJM 731)</name>
    <name type="common">Brown rot fungus</name>
    <dbReference type="NCBI Taxonomy" id="1858805"/>
    <lineage>
        <taxon>Eukaryota</taxon>
        <taxon>Fungi</taxon>
        <taxon>Dikarya</taxon>
        <taxon>Basidiomycota</taxon>
        <taxon>Agaricomycotina</taxon>
        <taxon>Dacrymycetes</taxon>
        <taxon>Dacrymycetales</taxon>
        <taxon>Dacrymycetaceae</taxon>
        <taxon>Dacryopinax</taxon>
    </lineage>
</organism>
<protein>
    <submittedName>
        <fullName evidence="2">Uncharacterized protein</fullName>
    </submittedName>
</protein>
<proteinExistence type="predicted"/>
<dbReference type="AlphaFoldDB" id="M5FQF5"/>
<dbReference type="RefSeq" id="XP_040623852.1">
    <property type="nucleotide sequence ID" value="XM_040774143.1"/>
</dbReference>
<keyword evidence="1" id="KW-1133">Transmembrane helix</keyword>
<dbReference type="GeneID" id="63689205"/>
<accession>M5FQF5</accession>
<evidence type="ECO:0000313" key="2">
    <source>
        <dbReference type="EMBL" id="EJT96954.1"/>
    </source>
</evidence>
<keyword evidence="1" id="KW-0472">Membrane</keyword>
<dbReference type="Proteomes" id="UP000030653">
    <property type="component" value="Unassembled WGS sequence"/>
</dbReference>
<evidence type="ECO:0000313" key="3">
    <source>
        <dbReference type="Proteomes" id="UP000030653"/>
    </source>
</evidence>
<keyword evidence="1" id="KW-0812">Transmembrane</keyword>
<gene>
    <name evidence="2" type="ORF">DACRYDRAFT_25396</name>
</gene>